<protein>
    <submittedName>
        <fullName evidence="5">Restriction endonuclease subunit S</fullName>
    </submittedName>
</protein>
<dbReference type="GO" id="GO:0009307">
    <property type="term" value="P:DNA restriction-modification system"/>
    <property type="evidence" value="ECO:0007669"/>
    <property type="project" value="UniProtKB-KW"/>
</dbReference>
<dbReference type="Gene3D" id="3.90.220.20">
    <property type="entry name" value="DNA methylase specificity domains"/>
    <property type="match status" value="2"/>
</dbReference>
<comment type="caution">
    <text evidence="5">The sequence shown here is derived from an EMBL/GenBank/DDBJ whole genome shotgun (WGS) entry which is preliminary data.</text>
</comment>
<dbReference type="InterPro" id="IPR044946">
    <property type="entry name" value="Restrct_endonuc_typeI_TRD_sf"/>
</dbReference>
<dbReference type="PANTHER" id="PTHR30408">
    <property type="entry name" value="TYPE-1 RESTRICTION ENZYME ECOKI SPECIFICITY PROTEIN"/>
    <property type="match status" value="1"/>
</dbReference>
<name>A0AB74CSD6_ENTFC</name>
<evidence type="ECO:0000259" key="4">
    <source>
        <dbReference type="Pfam" id="PF01420"/>
    </source>
</evidence>
<feature type="domain" description="Type I restriction modification DNA specificity" evidence="4">
    <location>
        <begin position="236"/>
        <end position="396"/>
    </location>
</feature>
<dbReference type="GO" id="GO:0004519">
    <property type="term" value="F:endonuclease activity"/>
    <property type="evidence" value="ECO:0007669"/>
    <property type="project" value="UniProtKB-KW"/>
</dbReference>
<dbReference type="EMBL" id="RKNM01000026">
    <property type="protein sequence ID" value="ROX53328.1"/>
    <property type="molecule type" value="Genomic_DNA"/>
</dbReference>
<dbReference type="GO" id="GO:0003677">
    <property type="term" value="F:DNA binding"/>
    <property type="evidence" value="ECO:0007669"/>
    <property type="project" value="UniProtKB-KW"/>
</dbReference>
<keyword evidence="5" id="KW-0540">Nuclease</keyword>
<dbReference type="Gene3D" id="1.10.287.1120">
    <property type="entry name" value="Bipartite methylase S protein"/>
    <property type="match status" value="2"/>
</dbReference>
<dbReference type="CDD" id="cd17246">
    <property type="entry name" value="RMtype1_S_SonII-TRD2-CR2_like"/>
    <property type="match status" value="1"/>
</dbReference>
<organism evidence="5 6">
    <name type="scientific">Enterococcus faecium</name>
    <name type="common">Streptococcus faecium</name>
    <dbReference type="NCBI Taxonomy" id="1352"/>
    <lineage>
        <taxon>Bacteria</taxon>
        <taxon>Bacillati</taxon>
        <taxon>Bacillota</taxon>
        <taxon>Bacilli</taxon>
        <taxon>Lactobacillales</taxon>
        <taxon>Enterococcaceae</taxon>
        <taxon>Enterococcus</taxon>
    </lineage>
</organism>
<gene>
    <name evidence="5" type="ORF">EGW36_13225</name>
</gene>
<proteinExistence type="inferred from homology"/>
<dbReference type="SUPFAM" id="SSF116734">
    <property type="entry name" value="DNA methylase specificity domain"/>
    <property type="match status" value="2"/>
</dbReference>
<evidence type="ECO:0000256" key="3">
    <source>
        <dbReference type="ARBA" id="ARBA00023125"/>
    </source>
</evidence>
<dbReference type="AlphaFoldDB" id="A0AB74CSD6"/>
<evidence type="ECO:0000313" key="5">
    <source>
        <dbReference type="EMBL" id="ROX53328.1"/>
    </source>
</evidence>
<keyword evidence="5" id="KW-0378">Hydrolase</keyword>
<keyword evidence="5" id="KW-0255">Endonuclease</keyword>
<keyword evidence="2" id="KW-0680">Restriction system</keyword>
<comment type="similarity">
    <text evidence="1">Belongs to the type-I restriction system S methylase family.</text>
</comment>
<reference evidence="5 6" key="1">
    <citation type="submission" date="2018-10" db="EMBL/GenBank/DDBJ databases">
        <title>Genotypes and phenotypes of Enterococci isolated from broiler chickens.</title>
        <authorList>
            <person name="Muhammad A.R."/>
            <person name="Diarra M.S."/>
        </authorList>
    </citation>
    <scope>NUCLEOTIDE SEQUENCE [LARGE SCALE GENOMIC DNA]</scope>
    <source>
        <strain evidence="5 6">P5 C A 35</strain>
    </source>
</reference>
<dbReference type="InterPro" id="IPR052021">
    <property type="entry name" value="Type-I_RS_S_subunit"/>
</dbReference>
<keyword evidence="3" id="KW-0238">DNA-binding</keyword>
<sequence>MKRGCKVRWRCSNMSNDAQPEIRFPGFTEDWEERKLRELLDLLKDGTHGTHSDVEEGVYLLSAKNIKNGIVNIDSATDRKISKQEFASIHKNFNLEKGDVLLTIVGSIGESAIIENPEGITFQRSVAYLRPNKMLSSLFLYNNINGSKFQAELKKRQVISAQPGIYLGDLAVIPIKLPTLTEQIKIGAFFSVLNKTIALHQRKLDLLKETKKGFLQKMFPKNGAKVPEIRFPGFTEDWEERKLGELTESFDGKRVPIDSDLRISGKYPYYGATGIIDYVDDYIFNGEYVLLAEDGANIIMRNYPVAYLTQGKFWLNNHAHIMRMRNGSNYFLVQVLEKIDYKKYNTGTAQPKLNSKIVKNIELKIPHIEEQQQIGNFFKQLDDIIALHQRKLDLLKETKKGFLQKMFV</sequence>
<evidence type="ECO:0000256" key="1">
    <source>
        <dbReference type="ARBA" id="ARBA00010923"/>
    </source>
</evidence>
<dbReference type="Pfam" id="PF01420">
    <property type="entry name" value="Methylase_S"/>
    <property type="match status" value="2"/>
</dbReference>
<evidence type="ECO:0000313" key="6">
    <source>
        <dbReference type="Proteomes" id="UP000281752"/>
    </source>
</evidence>
<feature type="domain" description="Type I restriction modification DNA specificity" evidence="4">
    <location>
        <begin position="29"/>
        <end position="208"/>
    </location>
</feature>
<dbReference type="Proteomes" id="UP000281752">
    <property type="component" value="Unassembled WGS sequence"/>
</dbReference>
<accession>A0AB74CSD6</accession>
<dbReference type="InterPro" id="IPR000055">
    <property type="entry name" value="Restrct_endonuc_typeI_TRD"/>
</dbReference>
<evidence type="ECO:0000256" key="2">
    <source>
        <dbReference type="ARBA" id="ARBA00022747"/>
    </source>
</evidence>
<dbReference type="CDD" id="cd17262">
    <property type="entry name" value="RMtype1_S_Aco12261I-TRD2-CR2"/>
    <property type="match status" value="1"/>
</dbReference>
<dbReference type="PANTHER" id="PTHR30408:SF12">
    <property type="entry name" value="TYPE I RESTRICTION ENZYME MJAVIII SPECIFICITY SUBUNIT"/>
    <property type="match status" value="1"/>
</dbReference>